<dbReference type="AlphaFoldDB" id="A0A2U8PWI2"/>
<dbReference type="OrthoDB" id="7866413at2"/>
<accession>A0A2U8PWI2</accession>
<dbReference type="Proteomes" id="UP000215884">
    <property type="component" value="Chromosome"/>
</dbReference>
<reference evidence="1 2" key="2">
    <citation type="journal article" date="2019" name="Int. J. Syst. Evol. Microbiol.">
        <title>Description and complete genome sequence of Bradyrhizobium amphicarpaeae sp. nov., harbouring photosystem and nitrogen-fixation genes.</title>
        <authorList>
            <person name="Bromfield E.S.P."/>
            <person name="Cloutier S."/>
            <person name="Nguyen H.D.T."/>
        </authorList>
    </citation>
    <scope>NUCLEOTIDE SEQUENCE [LARGE SCALE GENOMIC DNA]</scope>
    <source>
        <strain evidence="1 2">39S1MB</strain>
    </source>
</reference>
<gene>
    <name evidence="1" type="ORF">CIT40_19315</name>
</gene>
<reference evidence="1 2" key="1">
    <citation type="journal article" date="2017" name="Syst. Appl. Microbiol.">
        <title>Soybeans inoculated with root zone soils of Canadian native legumes harbour diverse and novel Bradyrhizobium spp. that possess agricultural potential.</title>
        <authorList>
            <person name="Bromfield E.S.P."/>
            <person name="Cloutier S."/>
            <person name="Tambong J.T."/>
            <person name="Tran Thi T.V."/>
        </authorList>
    </citation>
    <scope>NUCLEOTIDE SEQUENCE [LARGE SCALE GENOMIC DNA]</scope>
    <source>
        <strain evidence="1 2">39S1MB</strain>
    </source>
</reference>
<dbReference type="EMBL" id="CP029426">
    <property type="protein sequence ID" value="AWM01971.1"/>
    <property type="molecule type" value="Genomic_DNA"/>
</dbReference>
<proteinExistence type="predicted"/>
<protein>
    <submittedName>
        <fullName evidence="1">Uncharacterized protein</fullName>
    </submittedName>
</protein>
<keyword evidence="2" id="KW-1185">Reference proteome</keyword>
<dbReference type="KEGG" id="brq:CIT40_19315"/>
<evidence type="ECO:0000313" key="1">
    <source>
        <dbReference type="EMBL" id="AWM01971.1"/>
    </source>
</evidence>
<dbReference type="RefSeq" id="WP_094895432.1">
    <property type="nucleotide sequence ID" value="NZ_CP029426.2"/>
</dbReference>
<evidence type="ECO:0000313" key="2">
    <source>
        <dbReference type="Proteomes" id="UP000215884"/>
    </source>
</evidence>
<name>A0A2U8PWI2_9BRAD</name>
<organism evidence="1 2">
    <name type="scientific">Bradyrhizobium amphicarpaeae</name>
    <dbReference type="NCBI Taxonomy" id="1404768"/>
    <lineage>
        <taxon>Bacteria</taxon>
        <taxon>Pseudomonadati</taxon>
        <taxon>Pseudomonadota</taxon>
        <taxon>Alphaproteobacteria</taxon>
        <taxon>Hyphomicrobiales</taxon>
        <taxon>Nitrobacteraceae</taxon>
        <taxon>Bradyrhizobium</taxon>
    </lineage>
</organism>
<sequence>MTNKPIDWTPDITLPTSKSTVQHFTANAGGDLLEIDTTPWGEADLTVNGRSLAHIAAAASAGEAFRALGTVAENFEARKDAGNERRLAQTIEDDEVREALGLRRGL</sequence>